<organism evidence="2 3">
    <name type="scientific">Ramalina farinacea</name>
    <dbReference type="NCBI Taxonomy" id="258253"/>
    <lineage>
        <taxon>Eukaryota</taxon>
        <taxon>Fungi</taxon>
        <taxon>Dikarya</taxon>
        <taxon>Ascomycota</taxon>
        <taxon>Pezizomycotina</taxon>
        <taxon>Lecanoromycetes</taxon>
        <taxon>OSLEUM clade</taxon>
        <taxon>Lecanoromycetidae</taxon>
        <taxon>Lecanorales</taxon>
        <taxon>Lecanorineae</taxon>
        <taxon>Ramalinaceae</taxon>
        <taxon>Ramalina</taxon>
    </lineage>
</organism>
<feature type="compositionally biased region" description="Polar residues" evidence="1">
    <location>
        <begin position="340"/>
        <end position="349"/>
    </location>
</feature>
<comment type="caution">
    <text evidence="2">The sequence shown here is derived from an EMBL/GenBank/DDBJ whole genome shotgun (WGS) entry which is preliminary data.</text>
</comment>
<proteinExistence type="predicted"/>
<sequence>MIQLFLLIPKSTIQFLIMVVFSPSCGPVVLQVFSTIALTANLTSMFHHDFNIGSFAQFGDPIEVARIDHTSERTDFRNISHLAIRQRLDAENFTKEFILIDEHTAQSHAIWWVSTTQDSELTTDHLINLSHPPVTYPGEAFVLWQSHIRIQDFAYVYDSIEAGETTIDDLVAGHRTQPYDPHDPQEPPLNYGHDYTRKESAAGLAYPHYITATFPEVIYTADPAITRYKWTKWCVGLTPAAAHLSGMLSPALLSGDAAVNEWWPYEQQEDRPPRPGDVIELRVDYDWDSSRWPPPGVAAPFPGPTGNLSLASRTGRHSSYPQVGSPQQCARSRLRRPGPASTSVAIARQ</sequence>
<reference evidence="2" key="1">
    <citation type="journal article" date="2023" name="Genome Biol. Evol.">
        <title>First Whole Genome Sequence and Flow Cytometry Genome Size Data for the Lichen-Forming Fungus Ramalina farinacea (Ascomycota).</title>
        <authorList>
            <person name="Llewellyn T."/>
            <person name="Mian S."/>
            <person name="Hill R."/>
            <person name="Leitch I.J."/>
            <person name="Gaya E."/>
        </authorList>
    </citation>
    <scope>NUCLEOTIDE SEQUENCE</scope>
    <source>
        <strain evidence="2">LIQ254RAFAR</strain>
    </source>
</reference>
<feature type="region of interest" description="Disordered" evidence="1">
    <location>
        <begin position="294"/>
        <end position="349"/>
    </location>
</feature>
<keyword evidence="3" id="KW-1185">Reference proteome</keyword>
<evidence type="ECO:0000256" key="1">
    <source>
        <dbReference type="SAM" id="MobiDB-lite"/>
    </source>
</evidence>
<name>A0AA43TZD9_9LECA</name>
<dbReference type="Proteomes" id="UP001161017">
    <property type="component" value="Unassembled WGS sequence"/>
</dbReference>
<dbReference type="EMBL" id="JAPUFD010000026">
    <property type="protein sequence ID" value="MDI1493379.1"/>
    <property type="molecule type" value="Genomic_DNA"/>
</dbReference>
<gene>
    <name evidence="2" type="ORF">OHK93_005167</name>
</gene>
<accession>A0AA43TZD9</accession>
<evidence type="ECO:0000313" key="2">
    <source>
        <dbReference type="EMBL" id="MDI1493379.1"/>
    </source>
</evidence>
<feature type="compositionally biased region" description="Pro residues" evidence="1">
    <location>
        <begin position="294"/>
        <end position="303"/>
    </location>
</feature>
<evidence type="ECO:0000313" key="3">
    <source>
        <dbReference type="Proteomes" id="UP001161017"/>
    </source>
</evidence>
<protein>
    <submittedName>
        <fullName evidence="2">Uncharacterized protein</fullName>
    </submittedName>
</protein>
<feature type="compositionally biased region" description="Polar residues" evidence="1">
    <location>
        <begin position="306"/>
        <end position="330"/>
    </location>
</feature>
<dbReference type="AlphaFoldDB" id="A0AA43TZD9"/>